<organism evidence="3 4">
    <name type="scientific">Wandonia haliotis</name>
    <dbReference type="NCBI Taxonomy" id="574963"/>
    <lineage>
        <taxon>Bacteria</taxon>
        <taxon>Pseudomonadati</taxon>
        <taxon>Bacteroidota</taxon>
        <taxon>Flavobacteriia</taxon>
        <taxon>Flavobacteriales</taxon>
        <taxon>Crocinitomicaceae</taxon>
        <taxon>Wandonia</taxon>
    </lineage>
</organism>
<accession>A0ABN1MR44</accession>
<evidence type="ECO:0000256" key="1">
    <source>
        <dbReference type="SAM" id="Phobius"/>
    </source>
</evidence>
<dbReference type="SUPFAM" id="SSF103481">
    <property type="entry name" value="Multidrug resistance efflux transporter EmrE"/>
    <property type="match status" value="2"/>
</dbReference>
<keyword evidence="1" id="KW-0472">Membrane</keyword>
<feature type="domain" description="EamA" evidence="2">
    <location>
        <begin position="157"/>
        <end position="290"/>
    </location>
</feature>
<feature type="transmembrane region" description="Helical" evidence="1">
    <location>
        <begin position="131"/>
        <end position="148"/>
    </location>
</feature>
<feature type="transmembrane region" description="Helical" evidence="1">
    <location>
        <begin position="73"/>
        <end position="92"/>
    </location>
</feature>
<dbReference type="RefSeq" id="WP_343787186.1">
    <property type="nucleotide sequence ID" value="NZ_BAAAFH010000011.1"/>
</dbReference>
<dbReference type="Proteomes" id="UP001501126">
    <property type="component" value="Unassembled WGS sequence"/>
</dbReference>
<feature type="transmembrane region" description="Helical" evidence="1">
    <location>
        <begin position="247"/>
        <end position="267"/>
    </location>
</feature>
<dbReference type="Pfam" id="PF00892">
    <property type="entry name" value="EamA"/>
    <property type="match status" value="2"/>
</dbReference>
<feature type="transmembrane region" description="Helical" evidence="1">
    <location>
        <begin position="39"/>
        <end position="57"/>
    </location>
</feature>
<protein>
    <submittedName>
        <fullName evidence="3">DMT family transporter</fullName>
    </submittedName>
</protein>
<feature type="transmembrane region" description="Helical" evidence="1">
    <location>
        <begin position="273"/>
        <end position="291"/>
    </location>
</feature>
<feature type="transmembrane region" description="Helical" evidence="1">
    <location>
        <begin position="98"/>
        <end position="119"/>
    </location>
</feature>
<dbReference type="InterPro" id="IPR000620">
    <property type="entry name" value="EamA_dom"/>
</dbReference>
<feature type="transmembrane region" description="Helical" evidence="1">
    <location>
        <begin position="7"/>
        <end position="27"/>
    </location>
</feature>
<evidence type="ECO:0000313" key="4">
    <source>
        <dbReference type="Proteomes" id="UP001501126"/>
    </source>
</evidence>
<reference evidence="3 4" key="1">
    <citation type="journal article" date="2019" name="Int. J. Syst. Evol. Microbiol.">
        <title>The Global Catalogue of Microorganisms (GCM) 10K type strain sequencing project: providing services to taxonomists for standard genome sequencing and annotation.</title>
        <authorList>
            <consortium name="The Broad Institute Genomics Platform"/>
            <consortium name="The Broad Institute Genome Sequencing Center for Infectious Disease"/>
            <person name="Wu L."/>
            <person name="Ma J."/>
        </authorList>
    </citation>
    <scope>NUCLEOTIDE SEQUENCE [LARGE SCALE GENOMIC DNA]</scope>
    <source>
        <strain evidence="3 4">JCM 16083</strain>
    </source>
</reference>
<dbReference type="PANTHER" id="PTHR22911:SF137">
    <property type="entry name" value="SOLUTE CARRIER FAMILY 35 MEMBER G2-RELATED"/>
    <property type="match status" value="1"/>
</dbReference>
<gene>
    <name evidence="3" type="ORF">GCM10009118_19750</name>
</gene>
<keyword evidence="1" id="KW-0812">Transmembrane</keyword>
<dbReference type="EMBL" id="BAAAFH010000011">
    <property type="protein sequence ID" value="GAA0875566.1"/>
    <property type="molecule type" value="Genomic_DNA"/>
</dbReference>
<keyword evidence="4" id="KW-1185">Reference proteome</keyword>
<dbReference type="PANTHER" id="PTHR22911">
    <property type="entry name" value="ACYL-MALONYL CONDENSING ENZYME-RELATED"/>
    <property type="match status" value="1"/>
</dbReference>
<keyword evidence="1" id="KW-1133">Transmembrane helix</keyword>
<feature type="transmembrane region" description="Helical" evidence="1">
    <location>
        <begin position="154"/>
        <end position="177"/>
    </location>
</feature>
<name>A0ABN1MR44_9FLAO</name>
<feature type="transmembrane region" description="Helical" evidence="1">
    <location>
        <begin position="216"/>
        <end position="235"/>
    </location>
</feature>
<evidence type="ECO:0000313" key="3">
    <source>
        <dbReference type="EMBL" id="GAA0875566.1"/>
    </source>
</evidence>
<sequence>MIIRGIVFVALGSLCYGILATIVKLAYNEGYTTEEVTFAQYSIGWIVLGGMALRAFIQKKKKEQEYHIPRKYSVLWLVLAGTSLGFTGVFYYRAVLYIPVSLCIVLLMQSVWMGVVLEAILERKRPETNKIIAVLLVLIGTLLATEVYKDVNGISWQGVSWGMLGALSYTISLYTSNRIGLELSNKKRSFWMMTGGFTVVTIAALPVLMGDFSWSVFYPWGILLAVFGTVLPPLLMNKGMPLTGMGLGSIIVSLEIPVSVSMAFLFLGERINSVQWGGVGLIIFSIVLLNVNRLRKK</sequence>
<proteinExistence type="predicted"/>
<feature type="domain" description="EamA" evidence="2">
    <location>
        <begin position="4"/>
        <end position="144"/>
    </location>
</feature>
<dbReference type="InterPro" id="IPR037185">
    <property type="entry name" value="EmrE-like"/>
</dbReference>
<evidence type="ECO:0000259" key="2">
    <source>
        <dbReference type="Pfam" id="PF00892"/>
    </source>
</evidence>
<feature type="transmembrane region" description="Helical" evidence="1">
    <location>
        <begin position="189"/>
        <end position="210"/>
    </location>
</feature>
<comment type="caution">
    <text evidence="3">The sequence shown here is derived from an EMBL/GenBank/DDBJ whole genome shotgun (WGS) entry which is preliminary data.</text>
</comment>